<dbReference type="InterPro" id="IPR006224">
    <property type="entry name" value="PsdUridine_synth_RluA-like_CS"/>
</dbReference>
<dbReference type="GO" id="GO:0009982">
    <property type="term" value="F:pseudouridine synthase activity"/>
    <property type="evidence" value="ECO:0007669"/>
    <property type="project" value="InterPro"/>
</dbReference>
<dbReference type="eggNOG" id="COG0564">
    <property type="taxonomic scope" value="Bacteria"/>
</dbReference>
<evidence type="ECO:0000313" key="3">
    <source>
        <dbReference type="Proteomes" id="UP000001982"/>
    </source>
</evidence>
<dbReference type="GO" id="GO:0140098">
    <property type="term" value="F:catalytic activity, acting on RNA"/>
    <property type="evidence" value="ECO:0007669"/>
    <property type="project" value="UniProtKB-ARBA"/>
</dbReference>
<dbReference type="GO" id="GO:0000455">
    <property type="term" value="P:enzyme-directed rRNA pseudouridine synthesis"/>
    <property type="evidence" value="ECO:0007669"/>
    <property type="project" value="TreeGrafter"/>
</dbReference>
<dbReference type="SUPFAM" id="SSF55120">
    <property type="entry name" value="Pseudouridine synthase"/>
    <property type="match status" value="1"/>
</dbReference>
<dbReference type="InterPro" id="IPR020103">
    <property type="entry name" value="PsdUridine_synth_cat_dom_sf"/>
</dbReference>
<dbReference type="Gene3D" id="3.30.2350.10">
    <property type="entry name" value="Pseudouridine synthase"/>
    <property type="match status" value="1"/>
</dbReference>
<gene>
    <name evidence="2" type="ordered locus">Sden_0482</name>
</gene>
<keyword evidence="3" id="KW-1185">Reference proteome</keyword>
<dbReference type="PANTHER" id="PTHR21600">
    <property type="entry name" value="MITOCHONDRIAL RNA PSEUDOURIDINE SYNTHASE"/>
    <property type="match status" value="1"/>
</dbReference>
<dbReference type="PROSITE" id="PS01129">
    <property type="entry name" value="PSI_RLU"/>
    <property type="match status" value="1"/>
</dbReference>
<dbReference type="AlphaFoldDB" id="Q12S02"/>
<organism evidence="2 3">
    <name type="scientific">Shewanella denitrificans (strain OS217 / ATCC BAA-1090 / DSM 15013)</name>
    <dbReference type="NCBI Taxonomy" id="318161"/>
    <lineage>
        <taxon>Bacteria</taxon>
        <taxon>Pseudomonadati</taxon>
        <taxon>Pseudomonadota</taxon>
        <taxon>Gammaproteobacteria</taxon>
        <taxon>Alteromonadales</taxon>
        <taxon>Shewanellaceae</taxon>
        <taxon>Shewanella</taxon>
    </lineage>
</organism>
<proteinExistence type="predicted"/>
<dbReference type="RefSeq" id="WP_011494940.1">
    <property type="nucleotide sequence ID" value="NC_007954.1"/>
</dbReference>
<dbReference type="STRING" id="318161.Sden_0482"/>
<dbReference type="OrthoDB" id="9785808at2"/>
<evidence type="ECO:0000259" key="1">
    <source>
        <dbReference type="Pfam" id="PF00849"/>
    </source>
</evidence>
<accession>Q12S02</accession>
<feature type="domain" description="Pseudouridine synthase RsuA/RluA-like" evidence="1">
    <location>
        <begin position="101"/>
        <end position="258"/>
    </location>
</feature>
<dbReference type="PANTHER" id="PTHR21600:SF84">
    <property type="entry name" value="PSEUDOURIDINE SYNTHASE RSUA_RLUA-LIKE DOMAIN-CONTAINING PROTEIN"/>
    <property type="match status" value="1"/>
</dbReference>
<protein>
    <submittedName>
        <fullName evidence="2">Pseudouridine synthase</fullName>
    </submittedName>
</protein>
<dbReference type="Proteomes" id="UP000001982">
    <property type="component" value="Chromosome"/>
</dbReference>
<dbReference type="Pfam" id="PF00849">
    <property type="entry name" value="PseudoU_synth_2"/>
    <property type="match status" value="1"/>
</dbReference>
<dbReference type="InterPro" id="IPR050188">
    <property type="entry name" value="RluA_PseudoU_synthase"/>
</dbReference>
<dbReference type="EMBL" id="CP000302">
    <property type="protein sequence ID" value="ABE53774.1"/>
    <property type="molecule type" value="Genomic_DNA"/>
</dbReference>
<reference evidence="2 3" key="1">
    <citation type="submission" date="2006-03" db="EMBL/GenBank/DDBJ databases">
        <title>Complete sequence of Shewanella denitrificans OS217.</title>
        <authorList>
            <consortium name="US DOE Joint Genome Institute"/>
            <person name="Copeland A."/>
            <person name="Lucas S."/>
            <person name="Lapidus A."/>
            <person name="Barry K."/>
            <person name="Detter J.C."/>
            <person name="Glavina del Rio T."/>
            <person name="Hammon N."/>
            <person name="Israni S."/>
            <person name="Dalin E."/>
            <person name="Tice H."/>
            <person name="Pitluck S."/>
            <person name="Brettin T."/>
            <person name="Bruce D."/>
            <person name="Han C."/>
            <person name="Tapia R."/>
            <person name="Gilna P."/>
            <person name="Kiss H."/>
            <person name="Schmutz J."/>
            <person name="Larimer F."/>
            <person name="Land M."/>
            <person name="Hauser L."/>
            <person name="Kyrpides N."/>
            <person name="Lykidis A."/>
            <person name="Richardson P."/>
        </authorList>
    </citation>
    <scope>NUCLEOTIDE SEQUENCE [LARGE SCALE GENOMIC DNA]</scope>
    <source>
        <strain evidence="3">OS217 / ATCC BAA-1090 / DSM 15013</strain>
    </source>
</reference>
<dbReference type="KEGG" id="sdn:Sden_0482"/>
<dbReference type="InterPro" id="IPR006145">
    <property type="entry name" value="PsdUridine_synth_RsuA/RluA"/>
</dbReference>
<dbReference type="GO" id="GO:0003723">
    <property type="term" value="F:RNA binding"/>
    <property type="evidence" value="ECO:0007669"/>
    <property type="project" value="InterPro"/>
</dbReference>
<dbReference type="CDD" id="cd02558">
    <property type="entry name" value="PSRA_1"/>
    <property type="match status" value="1"/>
</dbReference>
<evidence type="ECO:0000313" key="2">
    <source>
        <dbReference type="EMBL" id="ABE53774.1"/>
    </source>
</evidence>
<name>Q12S02_SHEDO</name>
<sequence>MPTLTMTNNAARAAQPSYVVLPKNELAPATVADFLMQHFSQIAPQVWRQRLSEGKVHWKDGELINEHTAYRPMARVYYYREVALETKVPFDEVILHQDEHAIIAYKPHFLPVTPSGNYVNECLVHRLRIKTGIDTIAPAHRLDKDTAGIVLLTLNPEVRHQYHNLFTQGQISKHYHALAKLTPEIHAAHQGGGLRLPLTWTVKNRLGPATPSFLMQLVEGEANSHSEIQLIAIKEDMGLFALSPITGKTHQLRVHMQSLGVPILNDRFYPQLQPKGVDNFDKPLKLLAQRLKFVDPISGIERDIQCQGFSLD</sequence>
<dbReference type="HOGENOM" id="CLU_016902_0_0_6"/>